<keyword evidence="3" id="KW-1185">Reference proteome</keyword>
<dbReference type="Pfam" id="PF00171">
    <property type="entry name" value="Aldedh"/>
    <property type="match status" value="1"/>
</dbReference>
<reference evidence="2 3" key="1">
    <citation type="journal article" date="2014" name="Front. Genet.">
        <title>Genome and metabolic network of "Candidatus Phaeomarinobacter ectocarpi" Ec32, a new candidate genus of Alphaproteobacteria frequently associated with brown algae.</title>
        <authorList>
            <person name="Dittami S.M."/>
            <person name="Barbeyron T."/>
            <person name="Boyen C."/>
            <person name="Cambefort J."/>
            <person name="Collet G."/>
            <person name="Delage L."/>
            <person name="Gobet A."/>
            <person name="Groisillier A."/>
            <person name="Leblanc C."/>
            <person name="Michel G."/>
            <person name="Scornet D."/>
            <person name="Siegel A."/>
            <person name="Tapia J.E."/>
            <person name="Tonon T."/>
        </authorList>
    </citation>
    <scope>NUCLEOTIDE SEQUENCE [LARGE SCALE GENOMIC DNA]</scope>
    <source>
        <strain evidence="2 3">Ec32</strain>
    </source>
</reference>
<dbReference type="HOGENOM" id="CLU_3005614_0_0_5"/>
<name>X5MMN2_9HYPH</name>
<dbReference type="PATRIC" id="fig|1458461.3.peg.2358"/>
<dbReference type="KEGG" id="pect:BN1012_Phect2352"/>
<keyword evidence="2" id="KW-0560">Oxidoreductase</keyword>
<dbReference type="GO" id="GO:0009013">
    <property type="term" value="F:succinate-semialdehyde dehydrogenase [NAD(P)+] activity"/>
    <property type="evidence" value="ECO:0007669"/>
    <property type="project" value="UniProtKB-EC"/>
</dbReference>
<dbReference type="InterPro" id="IPR015590">
    <property type="entry name" value="Aldehyde_DH_dom"/>
</dbReference>
<feature type="domain" description="Aldehyde dehydrogenase" evidence="1">
    <location>
        <begin position="17"/>
        <end position="49"/>
    </location>
</feature>
<dbReference type="InterPro" id="IPR016161">
    <property type="entry name" value="Ald_DH/histidinol_DH"/>
</dbReference>
<protein>
    <submittedName>
        <fullName evidence="2">Succinate-semialdehyde dehydrogenase [NAD(P)+]</fullName>
        <ecNumber evidence="2">1.2.1.16</ecNumber>
    </submittedName>
</protein>
<dbReference type="EMBL" id="HG966617">
    <property type="protein sequence ID" value="CDO60565.1"/>
    <property type="molecule type" value="Genomic_DNA"/>
</dbReference>
<dbReference type="Gene3D" id="3.40.309.10">
    <property type="entry name" value="Aldehyde Dehydrogenase, Chain A, domain 2"/>
    <property type="match status" value="1"/>
</dbReference>
<organism evidence="2 3">
    <name type="scientific">Candidatus Phaeomarinibacter ectocarpi</name>
    <dbReference type="NCBI Taxonomy" id="1458461"/>
    <lineage>
        <taxon>Bacteria</taxon>
        <taxon>Pseudomonadati</taxon>
        <taxon>Pseudomonadota</taxon>
        <taxon>Alphaproteobacteria</taxon>
        <taxon>Hyphomicrobiales</taxon>
        <taxon>Parvibaculaceae</taxon>
        <taxon>Candidatus Phaeomarinibacter</taxon>
    </lineage>
</organism>
<dbReference type="STRING" id="1458461.BN1012_Phect2352"/>
<dbReference type="InterPro" id="IPR016163">
    <property type="entry name" value="Ald_DH_C"/>
</dbReference>
<dbReference type="Proteomes" id="UP000032160">
    <property type="component" value="Chromosome I"/>
</dbReference>
<sequence length="56" mass="6208">MVMTEAELRFIAAAAITSDVIPFGGVKESGQRSEGWKYGLDDYLEMKYVCMGDLIT</sequence>
<dbReference type="AlphaFoldDB" id="X5MMN2"/>
<evidence type="ECO:0000313" key="3">
    <source>
        <dbReference type="Proteomes" id="UP000032160"/>
    </source>
</evidence>
<dbReference type="EC" id="1.2.1.16" evidence="2"/>
<gene>
    <name evidence="2" type="ORF">BN1012_Phect2352</name>
</gene>
<evidence type="ECO:0000259" key="1">
    <source>
        <dbReference type="Pfam" id="PF00171"/>
    </source>
</evidence>
<proteinExistence type="predicted"/>
<accession>X5MMN2</accession>
<dbReference type="SUPFAM" id="SSF53720">
    <property type="entry name" value="ALDH-like"/>
    <property type="match status" value="1"/>
</dbReference>
<evidence type="ECO:0000313" key="2">
    <source>
        <dbReference type="EMBL" id="CDO60565.1"/>
    </source>
</evidence>